<gene>
    <name evidence="1" type="ORF">DM43_4373</name>
</gene>
<sequence>MLTVWGRRNAFNVQKAIPMPTFQGRTGVATPVQSSA</sequence>
<evidence type="ECO:0000313" key="1">
    <source>
        <dbReference type="EMBL" id="KGC06643.1"/>
    </source>
</evidence>
<accession>A0AA89CMB5</accession>
<evidence type="ECO:0000313" key="2">
    <source>
        <dbReference type="Proteomes" id="UP000029575"/>
    </source>
</evidence>
<organism evidence="1 2">
    <name type="scientific">Burkholderia cepacia</name>
    <name type="common">Pseudomonas cepacia</name>
    <dbReference type="NCBI Taxonomy" id="292"/>
    <lineage>
        <taxon>Bacteria</taxon>
        <taxon>Pseudomonadati</taxon>
        <taxon>Pseudomonadota</taxon>
        <taxon>Betaproteobacteria</taxon>
        <taxon>Burkholderiales</taxon>
        <taxon>Burkholderiaceae</taxon>
        <taxon>Burkholderia</taxon>
        <taxon>Burkholderia cepacia complex</taxon>
    </lineage>
</organism>
<dbReference type="Proteomes" id="UP000029575">
    <property type="component" value="Unassembled WGS sequence"/>
</dbReference>
<dbReference type="EMBL" id="JPGD01000003">
    <property type="protein sequence ID" value="KGC06643.1"/>
    <property type="molecule type" value="Genomic_DNA"/>
</dbReference>
<comment type="caution">
    <text evidence="1">The sequence shown here is derived from an EMBL/GenBank/DDBJ whole genome shotgun (WGS) entry which is preliminary data.</text>
</comment>
<proteinExistence type="predicted"/>
<reference evidence="1 2" key="1">
    <citation type="submission" date="2014-06" db="EMBL/GenBank/DDBJ databases">
        <authorList>
            <person name="Bishop-Lilly K.A."/>
            <person name="Broomall S.M."/>
            <person name="Chain P.S."/>
            <person name="Chertkov O."/>
            <person name="Coyne S.R."/>
            <person name="Daligault H.E."/>
            <person name="Davenport K.W."/>
            <person name="Erkkila T."/>
            <person name="Frey K.G."/>
            <person name="Gibbons H.S."/>
            <person name="Gu W."/>
            <person name="Jaissle J."/>
            <person name="Johnson S.L."/>
            <person name="Koroleva G.I."/>
            <person name="Ladner J.T."/>
            <person name="Lo C.-C."/>
            <person name="Minogue T.D."/>
            <person name="Munk C."/>
            <person name="Palacios G.F."/>
            <person name="Redden C.L."/>
            <person name="Rosenzweig C.N."/>
            <person name="Scholz M.B."/>
            <person name="Teshima H."/>
            <person name="Xu Y."/>
        </authorList>
    </citation>
    <scope>NUCLEOTIDE SEQUENCE [LARGE SCALE GENOMIC DNA]</scope>
    <source>
        <strain evidence="1 2">DWS 37UF10B-2</strain>
    </source>
</reference>
<protein>
    <submittedName>
        <fullName evidence="1">Uncharacterized protein</fullName>
    </submittedName>
</protein>
<name>A0AA89CMB5_BURCE</name>
<dbReference type="AlphaFoldDB" id="A0AA89CMB5"/>